<accession>A0A6J4QWR9</accession>
<dbReference type="GO" id="GO:0016783">
    <property type="term" value="F:sulfurtransferase activity"/>
    <property type="evidence" value="ECO:0007669"/>
    <property type="project" value="InterPro"/>
</dbReference>
<sequence>MLEKTSGKPRRTSKTKTRVRVVEDGRVRVRPDTLATEEPMEIRLFAGQKTQTVAVTMRTPGADFELAAGFLYGEGIIESPEDVLKISYCIDSDLDAEQRYNIVNVELRGGREFDLRPLERHFYTTSACGVCGKASLEQLELRGCPVMTAGPEIAAETIYSLPEKLREAQGLFDATGGLHAAALFDKEGELLALREDVGRHNATDKLIGWALLERRLPLTDHIVMVSGRSSFEILQKSLAAGVPVVCAISAPSSLAVDVAREFGMTLVGFLRGGRFNVYAGNERIKS</sequence>
<dbReference type="Gene3D" id="3.40.140.10">
    <property type="entry name" value="Cytidine Deaminase, domain 2"/>
    <property type="match status" value="1"/>
</dbReference>
<name>A0A6J4QWR9_9ACTN</name>
<protein>
    <recommendedName>
        <fullName evidence="3">Sulfur carrier protein FdhD</fullName>
    </recommendedName>
</protein>
<organism evidence="4">
    <name type="scientific">uncultured Rubrobacteraceae bacterium</name>
    <dbReference type="NCBI Taxonomy" id="349277"/>
    <lineage>
        <taxon>Bacteria</taxon>
        <taxon>Bacillati</taxon>
        <taxon>Actinomycetota</taxon>
        <taxon>Rubrobacteria</taxon>
        <taxon>Rubrobacterales</taxon>
        <taxon>Rubrobacteraceae</taxon>
        <taxon>environmental samples</taxon>
    </lineage>
</organism>
<feature type="binding site" evidence="3">
    <location>
        <begin position="269"/>
        <end position="274"/>
    </location>
    <ligand>
        <name>Mo-bis(molybdopterin guanine dinucleotide)</name>
        <dbReference type="ChEBI" id="CHEBI:60539"/>
    </ligand>
</feature>
<dbReference type="Pfam" id="PF02634">
    <property type="entry name" value="FdhD-NarQ"/>
    <property type="match status" value="1"/>
</dbReference>
<reference evidence="4" key="1">
    <citation type="submission" date="2020-02" db="EMBL/GenBank/DDBJ databases">
        <authorList>
            <person name="Meier V. D."/>
        </authorList>
    </citation>
    <scope>NUCLEOTIDE SEQUENCE</scope>
    <source>
        <strain evidence="4">AVDCRST_MAG58</strain>
    </source>
</reference>
<dbReference type="PANTHER" id="PTHR30592:SF1">
    <property type="entry name" value="SULFUR CARRIER PROTEIN FDHD"/>
    <property type="match status" value="1"/>
</dbReference>
<proteinExistence type="inferred from homology"/>
<feature type="active site" description="Cysteine persulfide intermediate" evidence="3">
    <location>
        <position position="128"/>
    </location>
</feature>
<keyword evidence="2 3" id="KW-0501">Molybdenum cofactor biosynthesis</keyword>
<dbReference type="SUPFAM" id="SSF53927">
    <property type="entry name" value="Cytidine deaminase-like"/>
    <property type="match status" value="1"/>
</dbReference>
<dbReference type="GO" id="GO:0097163">
    <property type="term" value="F:sulfur carrier activity"/>
    <property type="evidence" value="ECO:0007669"/>
    <property type="project" value="UniProtKB-UniRule"/>
</dbReference>
<dbReference type="HAMAP" id="MF_00187">
    <property type="entry name" value="FdhD"/>
    <property type="match status" value="1"/>
</dbReference>
<evidence type="ECO:0000256" key="1">
    <source>
        <dbReference type="ARBA" id="ARBA00022490"/>
    </source>
</evidence>
<dbReference type="GO" id="GO:0006777">
    <property type="term" value="P:Mo-molybdopterin cofactor biosynthetic process"/>
    <property type="evidence" value="ECO:0007669"/>
    <property type="project" value="UniProtKB-UniRule"/>
</dbReference>
<dbReference type="InterPro" id="IPR003786">
    <property type="entry name" value="FdhD"/>
</dbReference>
<comment type="function">
    <text evidence="3">Required for formate dehydrogenase (FDH) activity. Acts as a sulfur carrier protein that transfers sulfur from IscS to the molybdenum cofactor prior to its insertion into FDH.</text>
</comment>
<gene>
    <name evidence="3" type="primary">fdhD</name>
    <name evidence="4" type="ORF">AVDCRST_MAG58-1003</name>
</gene>
<dbReference type="NCBIfam" id="NF001943">
    <property type="entry name" value="PRK00724.1-2"/>
    <property type="match status" value="1"/>
</dbReference>
<comment type="subcellular location">
    <subcellularLocation>
        <location evidence="3">Cytoplasm</location>
    </subcellularLocation>
</comment>
<dbReference type="PIRSF" id="PIRSF015626">
    <property type="entry name" value="FdhD"/>
    <property type="match status" value="1"/>
</dbReference>
<keyword evidence="1 3" id="KW-0963">Cytoplasm</keyword>
<dbReference type="EMBL" id="CADCVF010000025">
    <property type="protein sequence ID" value="CAA9452896.1"/>
    <property type="molecule type" value="Genomic_DNA"/>
</dbReference>
<evidence type="ECO:0000256" key="2">
    <source>
        <dbReference type="ARBA" id="ARBA00023150"/>
    </source>
</evidence>
<dbReference type="PANTHER" id="PTHR30592">
    <property type="entry name" value="FORMATE DEHYDROGENASE"/>
    <property type="match status" value="1"/>
</dbReference>
<dbReference type="GO" id="GO:0005737">
    <property type="term" value="C:cytoplasm"/>
    <property type="evidence" value="ECO:0007669"/>
    <property type="project" value="UniProtKB-SubCell"/>
</dbReference>
<dbReference type="Gene3D" id="3.10.20.10">
    <property type="match status" value="1"/>
</dbReference>
<dbReference type="InterPro" id="IPR016193">
    <property type="entry name" value="Cytidine_deaminase-like"/>
</dbReference>
<dbReference type="AlphaFoldDB" id="A0A6J4QWR9"/>
<evidence type="ECO:0000256" key="3">
    <source>
        <dbReference type="HAMAP-Rule" id="MF_00187"/>
    </source>
</evidence>
<dbReference type="NCBIfam" id="TIGR00129">
    <property type="entry name" value="fdhD_narQ"/>
    <property type="match status" value="1"/>
</dbReference>
<evidence type="ECO:0000313" key="4">
    <source>
        <dbReference type="EMBL" id="CAA9452896.1"/>
    </source>
</evidence>
<comment type="similarity">
    <text evidence="3">Belongs to the FdhD family.</text>
</comment>